<evidence type="ECO:0000313" key="2">
    <source>
        <dbReference type="EMBL" id="ODO05465.1"/>
    </source>
</evidence>
<comment type="caution">
    <text evidence="2">The sequence shown here is derived from an EMBL/GenBank/DDBJ whole genome shotgun (WGS) entry which is preliminary data.</text>
</comment>
<feature type="region of interest" description="Disordered" evidence="1">
    <location>
        <begin position="1"/>
        <end position="22"/>
    </location>
</feature>
<dbReference type="EMBL" id="MEKH01000007">
    <property type="protein sequence ID" value="ODO05465.1"/>
    <property type="molecule type" value="Genomic_DNA"/>
</dbReference>
<protein>
    <submittedName>
        <fullName evidence="2">Uncharacterized protein</fullName>
    </submittedName>
</protein>
<accession>A0A1E3JXA0</accession>
<dbReference type="AlphaFoldDB" id="A0A1E3JXA0"/>
<dbReference type="OrthoDB" id="10324145at2759"/>
<dbReference type="Proteomes" id="UP000095149">
    <property type="component" value="Unassembled WGS sequence"/>
</dbReference>
<organism evidence="2 3">
    <name type="scientific">Cryptococcus amylolentus CBS 6273</name>
    <dbReference type="NCBI Taxonomy" id="1296118"/>
    <lineage>
        <taxon>Eukaryota</taxon>
        <taxon>Fungi</taxon>
        <taxon>Dikarya</taxon>
        <taxon>Basidiomycota</taxon>
        <taxon>Agaricomycotina</taxon>
        <taxon>Tremellomycetes</taxon>
        <taxon>Tremellales</taxon>
        <taxon>Cryptococcaceae</taxon>
        <taxon>Cryptococcus</taxon>
    </lineage>
</organism>
<evidence type="ECO:0000256" key="1">
    <source>
        <dbReference type="SAM" id="MobiDB-lite"/>
    </source>
</evidence>
<reference evidence="2 3" key="1">
    <citation type="submission" date="2016-06" db="EMBL/GenBank/DDBJ databases">
        <title>Evolution of pathogenesis and genome organization in the Tremellales.</title>
        <authorList>
            <person name="Cuomo C."/>
            <person name="Litvintseva A."/>
            <person name="Heitman J."/>
            <person name="Chen Y."/>
            <person name="Sun S."/>
            <person name="Springer D."/>
            <person name="Dromer F."/>
            <person name="Young S."/>
            <person name="Zeng Q."/>
            <person name="Chapman S."/>
            <person name="Gujja S."/>
            <person name="Saif S."/>
            <person name="Birren B."/>
        </authorList>
    </citation>
    <scope>NUCLEOTIDE SEQUENCE [LARGE SCALE GENOMIC DNA]</scope>
    <source>
        <strain evidence="2 3">CBS 6273</strain>
    </source>
</reference>
<feature type="compositionally biased region" description="Basic residues" evidence="1">
    <location>
        <begin position="13"/>
        <end position="22"/>
    </location>
</feature>
<gene>
    <name evidence="2" type="ORF">I350_04515</name>
</gene>
<feature type="region of interest" description="Disordered" evidence="1">
    <location>
        <begin position="592"/>
        <end position="613"/>
    </location>
</feature>
<sequence>MPSQKSRIIAGRRAAHPHKTNTRKTQLHNDITSLISDINLRVYAADDPASYTATNTKSDVERERVKGGGWVGWADDVDALRRPHEEWTRLLEEGRQTRQSLDPLQATLAKTKEAIHTEANTLFNTKNMPEHLTELPSVIQYTDDLIEVRDLQMTLDRNADACNGFYKDVLGALDKDLRETFDGMNDLEVPAEAAWASVVRGSLLLQRESHQFYNNLALRSRLPTTLSPKDDEESIHSLAGHWHRMRELAQGVSAWKEKVLDSINAGLSDIDPHTSWQAFVSNGNRLNSLQPQTVKELPEGIMDAETGLPVGPKASWAVEMFSIADASGEEGTRHIEPHVTFTTHPNSFALPEYPTFSHAKWFNSSPIPNGATSCKEDTGNPGSLYIYTVGQDISLAMQYSGVLADLAGDWGESLLKTRAELDTGLGKLAKDGRAFEPAQLDVLRDLADEEGILEEAKGPIYNAIKDIWLSVEDTHREDRHEGTERIRSSLQDMSETSQDLAQRWLHTAQLVNTLDITQSRRAILNRQMFMAESEGASLEISSQLDNVDEEITKRRPAVKESKKSLRQAFAEYGSLPIPNDVESLISALRSQDGKDSIEVVDQMGEEQDDQPPM</sequence>
<name>A0A1E3JXA0_9TREE</name>
<proteinExistence type="predicted"/>
<feature type="compositionally biased region" description="Acidic residues" evidence="1">
    <location>
        <begin position="603"/>
        <end position="613"/>
    </location>
</feature>
<evidence type="ECO:0000313" key="3">
    <source>
        <dbReference type="Proteomes" id="UP000095149"/>
    </source>
</evidence>